<comment type="caution">
    <text evidence="1">The sequence shown here is derived from an EMBL/GenBank/DDBJ whole genome shotgun (WGS) entry which is preliminary data.</text>
</comment>
<dbReference type="InterPro" id="IPR038179">
    <property type="entry name" value="NigD-like_N_sf"/>
</dbReference>
<dbReference type="AlphaFoldDB" id="A0A5J4SH48"/>
<proteinExistence type="predicted"/>
<dbReference type="InterPro" id="IPR038143">
    <property type="entry name" value="NigD-like_C_dom_sf"/>
</dbReference>
<name>A0A5J4SH48_9ZZZZ</name>
<dbReference type="EMBL" id="SNRY01000169">
    <property type="protein sequence ID" value="KAA6345476.1"/>
    <property type="molecule type" value="Genomic_DNA"/>
</dbReference>
<dbReference type="Gene3D" id="2.40.50.500">
    <property type="entry name" value="NigD-like N-terminal OB domain"/>
    <property type="match status" value="1"/>
</dbReference>
<gene>
    <name evidence="1" type="ORF">EZS27_006972</name>
</gene>
<dbReference type="Gene3D" id="2.60.40.2370">
    <property type="entry name" value="NigD-like, C-terminal beta sandwich domain"/>
    <property type="match status" value="1"/>
</dbReference>
<sequence>MKQVQFFVMAIAVFMGISFSSCLSSNEDPITPTRVAWATVESSDYLDMDYFFRLDSGEKLIPTAGISNAVLTGVKRVFITYTYDNIDEFDAQNLISDPAKREYHVSITYALNLEDERNVTNLTAHDTTNPGDSLTTKYYAPITSIDTLWIKDNYLSAWVNYDMSGNKMHFLTLFRYRNDALRLGENDAPDTLDVYLGHNGNGDTYYDTTSKNLANTDMRYVPLYFKAFNIASVMYNVAEDIAPSNLVLNVITRQVLNSRDTINVSYPVKYN</sequence>
<reference evidence="1" key="1">
    <citation type="submission" date="2019-03" db="EMBL/GenBank/DDBJ databases">
        <title>Single cell metagenomics reveals metabolic interactions within the superorganism composed of flagellate Streblomastix strix and complex community of Bacteroidetes bacteria on its surface.</title>
        <authorList>
            <person name="Treitli S.C."/>
            <person name="Kolisko M."/>
            <person name="Husnik F."/>
            <person name="Keeling P."/>
            <person name="Hampl V."/>
        </authorList>
    </citation>
    <scope>NUCLEOTIDE SEQUENCE</scope>
    <source>
        <strain evidence="1">STM</strain>
    </source>
</reference>
<accession>A0A5J4SH48</accession>
<evidence type="ECO:0008006" key="2">
    <source>
        <dbReference type="Google" id="ProtNLM"/>
    </source>
</evidence>
<evidence type="ECO:0000313" key="1">
    <source>
        <dbReference type="EMBL" id="KAA6345476.1"/>
    </source>
</evidence>
<organism evidence="1">
    <name type="scientific">termite gut metagenome</name>
    <dbReference type="NCBI Taxonomy" id="433724"/>
    <lineage>
        <taxon>unclassified sequences</taxon>
        <taxon>metagenomes</taxon>
        <taxon>organismal metagenomes</taxon>
    </lineage>
</organism>
<protein>
    <recommendedName>
        <fullName evidence="2">NigD-like C-terminal beta sandwich domain-containing protein</fullName>
    </recommendedName>
</protein>
<dbReference type="PROSITE" id="PS51257">
    <property type="entry name" value="PROKAR_LIPOPROTEIN"/>
    <property type="match status" value="1"/>
</dbReference>